<name>A0A8S5MVX2_9CAUD</name>
<sequence>MILLLKTARAESKPPTLFTGAHGMFARVAPVWIGDELDSEPIDQTEYTNLDLALAAGYQYYLDSLCNKCGTPLWYGRSEHSAIEFHVETSTCYSCAELDRHREHAKETKPGESTYTVMGTVEYSDGTKEPLPSPLEALEQVR</sequence>
<accession>A0A8S5MVX2</accession>
<dbReference type="EMBL" id="BK014997">
    <property type="protein sequence ID" value="DAD86296.1"/>
    <property type="molecule type" value="Genomic_DNA"/>
</dbReference>
<organism evidence="1">
    <name type="scientific">Siphoviridae sp. ctsus30</name>
    <dbReference type="NCBI Taxonomy" id="2826488"/>
    <lineage>
        <taxon>Viruses</taxon>
        <taxon>Duplodnaviria</taxon>
        <taxon>Heunggongvirae</taxon>
        <taxon>Uroviricota</taxon>
        <taxon>Caudoviricetes</taxon>
    </lineage>
</organism>
<proteinExistence type="predicted"/>
<protein>
    <submittedName>
        <fullName evidence="1">Uncharacterized protein</fullName>
    </submittedName>
</protein>
<evidence type="ECO:0000313" key="1">
    <source>
        <dbReference type="EMBL" id="DAD86296.1"/>
    </source>
</evidence>
<reference evidence="1" key="1">
    <citation type="journal article" date="2021" name="Proc. Natl. Acad. Sci. U.S.A.">
        <title>A Catalog of Tens of Thousands of Viruses from Human Metagenomes Reveals Hidden Associations with Chronic Diseases.</title>
        <authorList>
            <person name="Tisza M.J."/>
            <person name="Buck C.B."/>
        </authorList>
    </citation>
    <scope>NUCLEOTIDE SEQUENCE</scope>
    <source>
        <strain evidence="1">Ctsus30</strain>
    </source>
</reference>